<evidence type="ECO:0000256" key="7">
    <source>
        <dbReference type="SAM" id="Phobius"/>
    </source>
</evidence>
<evidence type="ECO:0000256" key="6">
    <source>
        <dbReference type="PROSITE-ProRule" id="PRU00284"/>
    </source>
</evidence>
<dbReference type="PROSITE" id="PS50885">
    <property type="entry name" value="HAMP"/>
    <property type="match status" value="1"/>
</dbReference>
<evidence type="ECO:0000259" key="9">
    <source>
        <dbReference type="PROSITE" id="PS50885"/>
    </source>
</evidence>
<dbReference type="PROSITE" id="PS50111">
    <property type="entry name" value="CHEMOTAXIS_TRANSDUC_2"/>
    <property type="match status" value="1"/>
</dbReference>
<dbReference type="EMBL" id="JBHSAM010000028">
    <property type="protein sequence ID" value="MFC4101491.1"/>
    <property type="molecule type" value="Genomic_DNA"/>
</dbReference>
<feature type="domain" description="Methyl-accepting transducer" evidence="8">
    <location>
        <begin position="420"/>
        <end position="656"/>
    </location>
</feature>
<dbReference type="Gene3D" id="1.10.287.950">
    <property type="entry name" value="Methyl-accepting chemotaxis protein"/>
    <property type="match status" value="1"/>
</dbReference>
<reference evidence="11" key="1">
    <citation type="journal article" date="2019" name="Int. J. Syst. Evol. Microbiol.">
        <title>The Global Catalogue of Microorganisms (GCM) 10K type strain sequencing project: providing services to taxonomists for standard genome sequencing and annotation.</title>
        <authorList>
            <consortium name="The Broad Institute Genomics Platform"/>
            <consortium name="The Broad Institute Genome Sequencing Center for Infectious Disease"/>
            <person name="Wu L."/>
            <person name="Ma J."/>
        </authorList>
    </citation>
    <scope>NUCLEOTIDE SEQUENCE [LARGE SCALE GENOMIC DNA]</scope>
    <source>
        <strain evidence="11">IBRC-M 10987</strain>
    </source>
</reference>
<dbReference type="SMART" id="SM00304">
    <property type="entry name" value="HAMP"/>
    <property type="match status" value="1"/>
</dbReference>
<feature type="transmembrane region" description="Helical" evidence="7">
    <location>
        <begin position="326"/>
        <end position="347"/>
    </location>
</feature>
<organism evidence="10 11">
    <name type="scientific">Paenibacillus xanthanilyticus</name>
    <dbReference type="NCBI Taxonomy" id="1783531"/>
    <lineage>
        <taxon>Bacteria</taxon>
        <taxon>Bacillati</taxon>
        <taxon>Bacillota</taxon>
        <taxon>Bacilli</taxon>
        <taxon>Bacillales</taxon>
        <taxon>Paenibacillaceae</taxon>
        <taxon>Paenibacillus</taxon>
    </lineage>
</organism>
<evidence type="ECO:0000313" key="10">
    <source>
        <dbReference type="EMBL" id="MFC4101491.1"/>
    </source>
</evidence>
<evidence type="ECO:0000256" key="5">
    <source>
        <dbReference type="ARBA" id="ARBA00029447"/>
    </source>
</evidence>
<dbReference type="RefSeq" id="WP_377720107.1">
    <property type="nucleotide sequence ID" value="NZ_JBHSAM010000028.1"/>
</dbReference>
<feature type="transmembrane region" description="Helical" evidence="7">
    <location>
        <begin position="27"/>
        <end position="47"/>
    </location>
</feature>
<keyword evidence="3 7" id="KW-0472">Membrane</keyword>
<proteinExistence type="inferred from homology"/>
<keyword evidence="2" id="KW-1003">Cell membrane</keyword>
<dbReference type="PANTHER" id="PTHR32089">
    <property type="entry name" value="METHYL-ACCEPTING CHEMOTAXIS PROTEIN MCPB"/>
    <property type="match status" value="1"/>
</dbReference>
<feature type="domain" description="HAMP" evidence="9">
    <location>
        <begin position="349"/>
        <end position="401"/>
    </location>
</feature>
<evidence type="ECO:0000256" key="2">
    <source>
        <dbReference type="ARBA" id="ARBA00022475"/>
    </source>
</evidence>
<comment type="caution">
    <text evidence="10">The sequence shown here is derived from an EMBL/GenBank/DDBJ whole genome shotgun (WGS) entry which is preliminary data.</text>
</comment>
<sequence length="707" mass="75919">MENKKWIAVLLLPATRLLNSLKYRQKFVFIGFIILLSLSTFGYLLLAEYRSEASDAKDRYDGLTYIQTLKGYLQNVQQHRALASKMISGDAAAKSQLPAKQAEVESLMQTIEAASTGYASELSNAEELESLKSQWSAIKEGVQSFTSPQSYEKHVALIDDILTSISHAADASKLTLATSIDRYYKVDSIVNVIPQLSENIGKARGIGIAAATRGAFAPGEKEQLFPLAGTIRATLDNVNANMEKSDPSGDHAQLQDDLNALNTQVDQLLSRIESGMLATDTITITSDEYLTITTAAIDAAFKVLDGKIELLQDDFQTRIEMSNRQIALYGTVLAVTLIVLTYLFVAFSQSVKHAVSRLSKAAAAMATGDLTRELKLETRDELSIVAESFNDMSRSMRAMIETTAQVSEQVASASDQLKTAAQETVAASAQNADMIQQVSSGSEAQLKGAEETGRAMEEMSIGIQRIAEFASDVSENSAAAEQEAIKGSGSIEQAIRQMNTIHESSRQTAKVIHSLGEQSKQVEAIVEVIGAIAQQTNLLSLNASIEAARAGEHGKGFAVVASEVKKLAEQSQKSTGEIATIIGQIQASVREAVAAMDGGYREVEAGTAVIQETGVVFGRIADSVHQVAGQIQEITSSSQQISAGTEEVTASMHNIVQISQASAGQTQEMSAASEEQLATMEEISKAASDLHDLAGQLQTMVNRFKVN</sequence>
<keyword evidence="7" id="KW-1133">Transmembrane helix</keyword>
<dbReference type="CDD" id="cd11386">
    <property type="entry name" value="MCP_signal"/>
    <property type="match status" value="1"/>
</dbReference>
<gene>
    <name evidence="10" type="ORF">ACFOZ8_17750</name>
</gene>
<evidence type="ECO:0000256" key="4">
    <source>
        <dbReference type="ARBA" id="ARBA00023224"/>
    </source>
</evidence>
<keyword evidence="11" id="KW-1185">Reference proteome</keyword>
<protein>
    <submittedName>
        <fullName evidence="10">Methyl-accepting chemotaxis protein</fullName>
    </submittedName>
</protein>
<evidence type="ECO:0000256" key="3">
    <source>
        <dbReference type="ARBA" id="ARBA00023136"/>
    </source>
</evidence>
<dbReference type="SMART" id="SM00283">
    <property type="entry name" value="MA"/>
    <property type="match status" value="1"/>
</dbReference>
<evidence type="ECO:0000256" key="1">
    <source>
        <dbReference type="ARBA" id="ARBA00004236"/>
    </source>
</evidence>
<keyword evidence="4 6" id="KW-0807">Transducer</keyword>
<comment type="subcellular location">
    <subcellularLocation>
        <location evidence="1">Cell membrane</location>
    </subcellularLocation>
</comment>
<dbReference type="Pfam" id="PF00015">
    <property type="entry name" value="MCPsignal"/>
    <property type="match status" value="1"/>
</dbReference>
<dbReference type="CDD" id="cd06225">
    <property type="entry name" value="HAMP"/>
    <property type="match status" value="1"/>
</dbReference>
<name>A0ABV8K685_9BACL</name>
<evidence type="ECO:0000313" key="11">
    <source>
        <dbReference type="Proteomes" id="UP001595715"/>
    </source>
</evidence>
<dbReference type="InterPro" id="IPR003660">
    <property type="entry name" value="HAMP_dom"/>
</dbReference>
<dbReference type="Gene3D" id="6.10.340.10">
    <property type="match status" value="1"/>
</dbReference>
<evidence type="ECO:0000259" key="8">
    <source>
        <dbReference type="PROSITE" id="PS50111"/>
    </source>
</evidence>
<keyword evidence="7" id="KW-0812">Transmembrane</keyword>
<accession>A0ABV8K685</accession>
<comment type="similarity">
    <text evidence="5">Belongs to the methyl-accepting chemotaxis (MCP) protein family.</text>
</comment>
<dbReference type="PANTHER" id="PTHR32089:SF112">
    <property type="entry name" value="LYSOZYME-LIKE PROTEIN-RELATED"/>
    <property type="match status" value="1"/>
</dbReference>
<dbReference type="SUPFAM" id="SSF58104">
    <property type="entry name" value="Methyl-accepting chemotaxis protein (MCP) signaling domain"/>
    <property type="match status" value="1"/>
</dbReference>
<dbReference type="InterPro" id="IPR004089">
    <property type="entry name" value="MCPsignal_dom"/>
</dbReference>
<dbReference type="Proteomes" id="UP001595715">
    <property type="component" value="Unassembled WGS sequence"/>
</dbReference>
<dbReference type="Pfam" id="PF00672">
    <property type="entry name" value="HAMP"/>
    <property type="match status" value="1"/>
</dbReference>